<protein>
    <submittedName>
        <fullName evidence="3">ATP-dependent acyl-CoA ligase</fullName>
    </submittedName>
    <submittedName>
        <fullName evidence="4">Crotonobetaine/carnitine-CoA ligase</fullName>
    </submittedName>
</protein>
<organism evidence="3 5">
    <name type="scientific">Sphingosinicella microcystinivorans</name>
    <dbReference type="NCBI Taxonomy" id="335406"/>
    <lineage>
        <taxon>Bacteria</taxon>
        <taxon>Pseudomonadati</taxon>
        <taxon>Pseudomonadota</taxon>
        <taxon>Alphaproteobacteria</taxon>
        <taxon>Sphingomonadales</taxon>
        <taxon>Sphingosinicellaceae</taxon>
        <taxon>Sphingosinicella</taxon>
    </lineage>
</organism>
<dbReference type="Proteomes" id="UP000276029">
    <property type="component" value="Unassembled WGS sequence"/>
</dbReference>
<evidence type="ECO:0000313" key="4">
    <source>
        <dbReference type="EMBL" id="RKS85002.1"/>
    </source>
</evidence>
<dbReference type="Pfam" id="PF00501">
    <property type="entry name" value="AMP-binding"/>
    <property type="match status" value="1"/>
</dbReference>
<evidence type="ECO:0000313" key="3">
    <source>
        <dbReference type="EMBL" id="BBE33340.1"/>
    </source>
</evidence>
<sequence>MKTIDLLAWDLLEAQAETLADKDFLRFHSGRVSYAAFLALAETTAGRLHTAGVRPGDIVPTFFPNGITAAAIWFALMRLGAVWAPINTEFRGTQLVAALNATGARLVLVEPRYVDLIAGVLPEVPAVRDVIVSGAAAQDVDVVRFRTLEDIPPTASPRAEVARTAIAMIQFTSGSTGVSKPVQLSHGYLVGQARLTSRYFDLKESDVVYCPFPLYHWDATIGTVMGSLVIGATAALGERFSVSRFWDDIRAFEATMFDFMGSTLTFLYQRAPDPRDRDHRVRLAWGLPMPEFRADFEARFGFPLYEGYGSTEGGVCVFQNPGEVYPKGSCGQVAPEFELQLLDDARKPVPTGEVGEIVTRPHDPTLMFSGYLGMPEVNAELIRDGWYHTGDLGKLDAAGNLYFAGRKKDIIRRRGENMSALEIERGIETHPAVFEAAAFGVPSPATEEDVAVAVVLRPGAALADEELRAYCEGRMARYMVPEHVLFMDALPKTPTEKIDKPALKRLFAETRG</sequence>
<dbReference type="Proteomes" id="UP000275727">
    <property type="component" value="Chromosome"/>
</dbReference>
<dbReference type="Pfam" id="PF13193">
    <property type="entry name" value="AMP-binding_C"/>
    <property type="match status" value="1"/>
</dbReference>
<dbReference type="PROSITE" id="PS00455">
    <property type="entry name" value="AMP_BINDING"/>
    <property type="match status" value="1"/>
</dbReference>
<dbReference type="InterPro" id="IPR000873">
    <property type="entry name" value="AMP-dep_synth/lig_dom"/>
</dbReference>
<reference evidence="3 5" key="1">
    <citation type="submission" date="2018-06" db="EMBL/GenBank/DDBJ databases">
        <title>Complete Genome Sequence of the Microcystin-Degrading Bacterium Sphingosinicella microcystinivorans Strain B-9.</title>
        <authorList>
            <person name="Jin H."/>
            <person name="Nishizawa T."/>
            <person name="Guo Y."/>
            <person name="Nishizawa A."/>
            <person name="Park H."/>
            <person name="Kato H."/>
            <person name="Tsuji K."/>
            <person name="Harada K."/>
        </authorList>
    </citation>
    <scope>NUCLEOTIDE SEQUENCE [LARGE SCALE GENOMIC DNA]</scope>
    <source>
        <strain evidence="3 5">B9</strain>
    </source>
</reference>
<evidence type="ECO:0000313" key="6">
    <source>
        <dbReference type="Proteomes" id="UP000276029"/>
    </source>
</evidence>
<dbReference type="GO" id="GO:0016878">
    <property type="term" value="F:acid-thiol ligase activity"/>
    <property type="evidence" value="ECO:0007669"/>
    <property type="project" value="UniProtKB-ARBA"/>
</dbReference>
<reference evidence="4 6" key="2">
    <citation type="submission" date="2018-10" db="EMBL/GenBank/DDBJ databases">
        <title>Genomic Encyclopedia of Type Strains, Phase IV (KMG-IV): sequencing the most valuable type-strain genomes for metagenomic binning, comparative biology and taxonomic classification.</title>
        <authorList>
            <person name="Goeker M."/>
        </authorList>
    </citation>
    <scope>NUCLEOTIDE SEQUENCE [LARGE SCALE GENOMIC DNA]</scope>
    <source>
        <strain evidence="4 6">DSM 19791</strain>
    </source>
</reference>
<dbReference type="InterPro" id="IPR050237">
    <property type="entry name" value="ATP-dep_AMP-bd_enzyme"/>
</dbReference>
<keyword evidence="3" id="KW-0436">Ligase</keyword>
<gene>
    <name evidence="4" type="ORF">DFR51_3602</name>
    <name evidence="3" type="ORF">SmB9_09980</name>
</gene>
<dbReference type="Gene3D" id="3.40.50.12780">
    <property type="entry name" value="N-terminal domain of ligase-like"/>
    <property type="match status" value="1"/>
</dbReference>
<evidence type="ECO:0000313" key="5">
    <source>
        <dbReference type="Proteomes" id="UP000275727"/>
    </source>
</evidence>
<keyword evidence="6" id="KW-1185">Reference proteome</keyword>
<accession>A0AAD1G071</accession>
<dbReference type="SUPFAM" id="SSF56801">
    <property type="entry name" value="Acetyl-CoA synthetase-like"/>
    <property type="match status" value="1"/>
</dbReference>
<dbReference type="AlphaFoldDB" id="A0AAD1G071"/>
<proteinExistence type="predicted"/>
<feature type="domain" description="AMP-dependent synthetase/ligase" evidence="1">
    <location>
        <begin position="12"/>
        <end position="372"/>
    </location>
</feature>
<dbReference type="InterPro" id="IPR042099">
    <property type="entry name" value="ANL_N_sf"/>
</dbReference>
<dbReference type="KEGG" id="smic:SmB9_09980"/>
<evidence type="ECO:0000259" key="2">
    <source>
        <dbReference type="Pfam" id="PF13193"/>
    </source>
</evidence>
<dbReference type="Gene3D" id="3.30.300.30">
    <property type="match status" value="1"/>
</dbReference>
<dbReference type="InterPro" id="IPR020845">
    <property type="entry name" value="AMP-binding_CS"/>
</dbReference>
<dbReference type="InterPro" id="IPR045851">
    <property type="entry name" value="AMP-bd_C_sf"/>
</dbReference>
<dbReference type="PANTHER" id="PTHR43767">
    <property type="entry name" value="LONG-CHAIN-FATTY-ACID--COA LIGASE"/>
    <property type="match status" value="1"/>
</dbReference>
<evidence type="ECO:0000259" key="1">
    <source>
        <dbReference type="Pfam" id="PF00501"/>
    </source>
</evidence>
<dbReference type="RefSeq" id="WP_121053543.1">
    <property type="nucleotide sequence ID" value="NZ_AP018711.1"/>
</dbReference>
<dbReference type="PANTHER" id="PTHR43767:SF1">
    <property type="entry name" value="NONRIBOSOMAL PEPTIDE SYNTHASE PES1 (EUROFUNG)-RELATED"/>
    <property type="match status" value="1"/>
</dbReference>
<dbReference type="EMBL" id="AP018711">
    <property type="protein sequence ID" value="BBE33340.1"/>
    <property type="molecule type" value="Genomic_DNA"/>
</dbReference>
<dbReference type="EMBL" id="RBWX01000012">
    <property type="protein sequence ID" value="RKS85002.1"/>
    <property type="molecule type" value="Genomic_DNA"/>
</dbReference>
<feature type="domain" description="AMP-binding enzyme C-terminal" evidence="2">
    <location>
        <begin position="422"/>
        <end position="497"/>
    </location>
</feature>
<dbReference type="InterPro" id="IPR025110">
    <property type="entry name" value="AMP-bd_C"/>
</dbReference>
<name>A0AAD1G071_SPHMI</name>